<gene>
    <name evidence="2" type="ORF">GJJ30_01070</name>
</gene>
<name>A0A7K0EEI1_9BACT</name>
<comment type="caution">
    <text evidence="2">The sequence shown here is derived from an EMBL/GenBank/DDBJ whole genome shotgun (WGS) entry which is preliminary data.</text>
</comment>
<keyword evidence="3" id="KW-1185">Reference proteome</keyword>
<reference evidence="2 3" key="1">
    <citation type="journal article" date="2018" name="Antonie Van Leeuwenhoek">
        <title>Larkinella terrae sp. nov., isolated from soil on Jeju Island, South Korea.</title>
        <authorList>
            <person name="Ten L.N."/>
            <person name="Jeon J."/>
            <person name="Park S.J."/>
            <person name="Park S."/>
            <person name="Lee S.Y."/>
            <person name="Kim M.K."/>
            <person name="Jung H.Y."/>
        </authorList>
    </citation>
    <scope>NUCLEOTIDE SEQUENCE [LARGE SCALE GENOMIC DNA]</scope>
    <source>
        <strain evidence="2 3">KCTC 52001</strain>
    </source>
</reference>
<sequence length="499" mass="55356">MSFPSYLLQHGNQFAVAARSLYGHMGFNDRYFPDWFKDRIEKLSLIEATDYLSYKLSHGVLCYLVTVPVAVRLLITERRAAGKAARQQLNDLVPQLEQEGLHSADIDLADFVKAIASTNSALTTLSTPQPHISSLQSQKLTESNLTALPAPIPLLQIDGRAAVNVQDLFRFWHPETDTRLAQWFGYRITKLGFVLGKHYVEYNEQPVPGHRRGTTGYIVSIDAAIAIAEGENKGKGTLVSQYLITYRKELAKQRLSTKGSLTDFIGIRPAESAPAVMPSEGAEPLSLQPSLFDVLPEPLTDEARKPRSVTNDALASNKESEDHDQNGVHADPSISGSEVKSSEPESKPVSAAALLLQTAQLLLQQAQLLVDHEQRLNQTQTTVGQIVAIGQQAALQTMGLSAGHEQPPQQTLRSRIRQIVNARCRKTGEFQDQVYAFIYNRLYYLYGVSVASHHRQKEESYLELCERLGILDKVYTIVTSAEFNVAMNEAPVHPRQEAA</sequence>
<organism evidence="2 3">
    <name type="scientific">Larkinella terrae</name>
    <dbReference type="NCBI Taxonomy" id="2025311"/>
    <lineage>
        <taxon>Bacteria</taxon>
        <taxon>Pseudomonadati</taxon>
        <taxon>Bacteroidota</taxon>
        <taxon>Cytophagia</taxon>
        <taxon>Cytophagales</taxon>
        <taxon>Spirosomataceae</taxon>
        <taxon>Larkinella</taxon>
    </lineage>
</organism>
<accession>A0A7K0EEI1</accession>
<evidence type="ECO:0000313" key="3">
    <source>
        <dbReference type="Proteomes" id="UP000441754"/>
    </source>
</evidence>
<dbReference type="OrthoDB" id="937045at2"/>
<dbReference type="Proteomes" id="UP000441754">
    <property type="component" value="Unassembled WGS sequence"/>
</dbReference>
<evidence type="ECO:0000313" key="2">
    <source>
        <dbReference type="EMBL" id="MRS59866.1"/>
    </source>
</evidence>
<evidence type="ECO:0008006" key="4">
    <source>
        <dbReference type="Google" id="ProtNLM"/>
    </source>
</evidence>
<feature type="region of interest" description="Disordered" evidence="1">
    <location>
        <begin position="315"/>
        <end position="346"/>
    </location>
</feature>
<evidence type="ECO:0000256" key="1">
    <source>
        <dbReference type="SAM" id="MobiDB-lite"/>
    </source>
</evidence>
<proteinExistence type="predicted"/>
<dbReference type="RefSeq" id="WP_154172265.1">
    <property type="nucleotide sequence ID" value="NZ_WJXZ01000001.1"/>
</dbReference>
<dbReference type="AlphaFoldDB" id="A0A7K0EEI1"/>
<dbReference type="EMBL" id="WJXZ01000001">
    <property type="protein sequence ID" value="MRS59866.1"/>
    <property type="molecule type" value="Genomic_DNA"/>
</dbReference>
<protein>
    <recommendedName>
        <fullName evidence="4">AntA/AntB antirepressor domain-containing protein</fullName>
    </recommendedName>
</protein>